<dbReference type="AlphaFoldDB" id="A0A2T3AKZ9"/>
<feature type="region of interest" description="Disordered" evidence="1">
    <location>
        <begin position="16"/>
        <end position="148"/>
    </location>
</feature>
<evidence type="ECO:0000313" key="2">
    <source>
        <dbReference type="EMBL" id="PSS02394.1"/>
    </source>
</evidence>
<accession>A0A2T3AKZ9</accession>
<feature type="region of interest" description="Disordered" evidence="1">
    <location>
        <begin position="356"/>
        <end position="419"/>
    </location>
</feature>
<organism evidence="2 3">
    <name type="scientific">Coniella lustricola</name>
    <dbReference type="NCBI Taxonomy" id="2025994"/>
    <lineage>
        <taxon>Eukaryota</taxon>
        <taxon>Fungi</taxon>
        <taxon>Dikarya</taxon>
        <taxon>Ascomycota</taxon>
        <taxon>Pezizomycotina</taxon>
        <taxon>Sordariomycetes</taxon>
        <taxon>Sordariomycetidae</taxon>
        <taxon>Diaporthales</taxon>
        <taxon>Schizoparmaceae</taxon>
        <taxon>Coniella</taxon>
    </lineage>
</organism>
<name>A0A2T3AKZ9_9PEZI</name>
<feature type="compositionally biased region" description="Polar residues" evidence="1">
    <location>
        <begin position="303"/>
        <end position="312"/>
    </location>
</feature>
<dbReference type="EMBL" id="KZ678377">
    <property type="protein sequence ID" value="PSS02394.1"/>
    <property type="molecule type" value="Genomic_DNA"/>
</dbReference>
<feature type="compositionally biased region" description="Polar residues" evidence="1">
    <location>
        <begin position="264"/>
        <end position="277"/>
    </location>
</feature>
<feature type="compositionally biased region" description="Polar residues" evidence="1">
    <location>
        <begin position="356"/>
        <end position="375"/>
    </location>
</feature>
<dbReference type="OrthoDB" id="5327145at2759"/>
<proteinExistence type="predicted"/>
<reference evidence="2 3" key="1">
    <citation type="journal article" date="2018" name="Mycol. Prog.">
        <title>Coniella lustricola, a new species from submerged detritus.</title>
        <authorList>
            <person name="Raudabaugh D.B."/>
            <person name="Iturriaga T."/>
            <person name="Carver A."/>
            <person name="Mondo S."/>
            <person name="Pangilinan J."/>
            <person name="Lipzen A."/>
            <person name="He G."/>
            <person name="Amirebrahimi M."/>
            <person name="Grigoriev I.V."/>
            <person name="Miller A.N."/>
        </authorList>
    </citation>
    <scope>NUCLEOTIDE SEQUENCE [LARGE SCALE GENOMIC DNA]</scope>
    <source>
        <strain evidence="2 3">B22-T-1</strain>
    </source>
</reference>
<keyword evidence="3" id="KW-1185">Reference proteome</keyword>
<feature type="compositionally biased region" description="Basic and acidic residues" evidence="1">
    <location>
        <begin position="376"/>
        <end position="390"/>
    </location>
</feature>
<feature type="compositionally biased region" description="Low complexity" evidence="1">
    <location>
        <begin position="16"/>
        <end position="32"/>
    </location>
</feature>
<evidence type="ECO:0000256" key="1">
    <source>
        <dbReference type="SAM" id="MobiDB-lite"/>
    </source>
</evidence>
<feature type="region of interest" description="Disordered" evidence="1">
    <location>
        <begin position="245"/>
        <end position="314"/>
    </location>
</feature>
<dbReference type="InParanoid" id="A0A2T3AKZ9"/>
<feature type="compositionally biased region" description="Polar residues" evidence="1">
    <location>
        <begin position="128"/>
        <end position="143"/>
    </location>
</feature>
<gene>
    <name evidence="2" type="ORF">BD289DRAFT_478779</name>
</gene>
<feature type="compositionally biased region" description="Polar residues" evidence="1">
    <location>
        <begin position="101"/>
        <end position="115"/>
    </location>
</feature>
<protein>
    <submittedName>
        <fullName evidence="2">Uncharacterized protein</fullName>
    </submittedName>
</protein>
<evidence type="ECO:0000313" key="3">
    <source>
        <dbReference type="Proteomes" id="UP000241462"/>
    </source>
</evidence>
<sequence>MASRMFAVHDQENLAALQQSAAHSKQQQQQQQNPSGIRALQPKTPGARHPKTPLRIPLNDENGVHTLGGAKSVLGNASKPERSQWVTPAEARTSRAVLGDKTTNAKAKHNQSANPKTPGLRDAEKSQAKPTTVSRPKSQASKSDGSRLRILLDAADPLSGEADVNPPPPPLQPYQSDVFPAGILTFDAIKPTNRLKGYFDYYHNRKDENGMTRVDREAKAAQDKRFRDAEAQIQRDDDELTWDLGLESPKKPAPLADPIVKATPRSNESTKAPSTLNARRAASALGMVSRASSRPERRPISATVVNSPTKSKLPSFMQTTKARQAAKAALAPRPKAIQQSTSSNIGAAASRSTLGYNKGRSVSQALREQALSTEHTPSRRAKDNVAEKPEFVSIFDGPPDGERFGLSLGGDSGWLTNDDTVTSVARHQEDEDAQMDLD</sequence>
<dbReference type="Proteomes" id="UP000241462">
    <property type="component" value="Unassembled WGS sequence"/>
</dbReference>